<sequence>MQALLASQCGSTLSIILSAVSDITSKLTGTLKFKQPDQTADTEEKSVGIFHFASSRYPRLCFLACSEEPTQKSFVVAVVAAVIVKEAVAFLVVVAVVVVVVVVVFSNSVTA</sequence>
<protein>
    <submittedName>
        <fullName evidence="2">Uncharacterized protein</fullName>
    </submittedName>
</protein>
<organism evidence="2 3">
    <name type="scientific">Elysia marginata</name>
    <dbReference type="NCBI Taxonomy" id="1093978"/>
    <lineage>
        <taxon>Eukaryota</taxon>
        <taxon>Metazoa</taxon>
        <taxon>Spiralia</taxon>
        <taxon>Lophotrochozoa</taxon>
        <taxon>Mollusca</taxon>
        <taxon>Gastropoda</taxon>
        <taxon>Heterobranchia</taxon>
        <taxon>Euthyneura</taxon>
        <taxon>Panpulmonata</taxon>
        <taxon>Sacoglossa</taxon>
        <taxon>Placobranchoidea</taxon>
        <taxon>Plakobranchidae</taxon>
        <taxon>Elysia</taxon>
    </lineage>
</organism>
<name>A0AAV4H4U7_9GAST</name>
<keyword evidence="1" id="KW-0472">Membrane</keyword>
<proteinExistence type="predicted"/>
<evidence type="ECO:0000256" key="1">
    <source>
        <dbReference type="SAM" id="Phobius"/>
    </source>
</evidence>
<dbReference type="EMBL" id="BMAT01012483">
    <property type="protein sequence ID" value="GFR93097.1"/>
    <property type="molecule type" value="Genomic_DNA"/>
</dbReference>
<accession>A0AAV4H4U7</accession>
<dbReference type="AlphaFoldDB" id="A0AAV4H4U7"/>
<dbReference type="Proteomes" id="UP000762676">
    <property type="component" value="Unassembled WGS sequence"/>
</dbReference>
<evidence type="ECO:0000313" key="2">
    <source>
        <dbReference type="EMBL" id="GFR93097.1"/>
    </source>
</evidence>
<keyword evidence="1" id="KW-0812">Transmembrane</keyword>
<keyword evidence="3" id="KW-1185">Reference proteome</keyword>
<comment type="caution">
    <text evidence="2">The sequence shown here is derived from an EMBL/GenBank/DDBJ whole genome shotgun (WGS) entry which is preliminary data.</text>
</comment>
<evidence type="ECO:0000313" key="3">
    <source>
        <dbReference type="Proteomes" id="UP000762676"/>
    </source>
</evidence>
<gene>
    <name evidence="2" type="ORF">ElyMa_006217300</name>
</gene>
<feature type="transmembrane region" description="Helical" evidence="1">
    <location>
        <begin position="74"/>
        <end position="105"/>
    </location>
</feature>
<keyword evidence="1" id="KW-1133">Transmembrane helix</keyword>
<reference evidence="2 3" key="1">
    <citation type="journal article" date="2021" name="Elife">
        <title>Chloroplast acquisition without the gene transfer in kleptoplastic sea slugs, Plakobranchus ocellatus.</title>
        <authorList>
            <person name="Maeda T."/>
            <person name="Takahashi S."/>
            <person name="Yoshida T."/>
            <person name="Shimamura S."/>
            <person name="Takaki Y."/>
            <person name="Nagai Y."/>
            <person name="Toyoda A."/>
            <person name="Suzuki Y."/>
            <person name="Arimoto A."/>
            <person name="Ishii H."/>
            <person name="Satoh N."/>
            <person name="Nishiyama T."/>
            <person name="Hasebe M."/>
            <person name="Maruyama T."/>
            <person name="Minagawa J."/>
            <person name="Obokata J."/>
            <person name="Shigenobu S."/>
        </authorList>
    </citation>
    <scope>NUCLEOTIDE SEQUENCE [LARGE SCALE GENOMIC DNA]</scope>
</reference>